<proteinExistence type="predicted"/>
<feature type="transmembrane region" description="Helical" evidence="1">
    <location>
        <begin position="12"/>
        <end position="31"/>
    </location>
</feature>
<gene>
    <name evidence="2" type="ORF">Fcan01_14904</name>
</gene>
<evidence type="ECO:0000256" key="1">
    <source>
        <dbReference type="SAM" id="Phobius"/>
    </source>
</evidence>
<protein>
    <submittedName>
        <fullName evidence="2">Uncharacterized protein</fullName>
    </submittedName>
</protein>
<evidence type="ECO:0000313" key="3">
    <source>
        <dbReference type="Proteomes" id="UP000198287"/>
    </source>
</evidence>
<sequence length="328" mass="37741">MQLHAVDFLRFGLPLGSCLILCGFVETVISLYEACMDVISVFIIHWNTPVVQFMLETPSVLALNVFLFMQIFADILFLWVGAILKGSRLLLISWVVVTISSVVALNVVWFHYVYSEGTDDNQNLTSAVYTVVLYTLFYAYIICVACQCVPHMKENLEELQPIGKGFVRIWKYFAHNAKMGAQLMLTSELILNMYFFLSRKLPPVLFDRSYNGHEDHGVYADNGSYPIILEEMVLRAIRVVVGIAGLVIISKGKQRWVKYWCIPYLLTLFLSFAIFLYLVVDWMAEHEILTYGYLFYFAINIVILVFTICFCYSYPQENSDFAFIAEYS</sequence>
<dbReference type="OrthoDB" id="8265277at2759"/>
<organism evidence="2 3">
    <name type="scientific">Folsomia candida</name>
    <name type="common">Springtail</name>
    <dbReference type="NCBI Taxonomy" id="158441"/>
    <lineage>
        <taxon>Eukaryota</taxon>
        <taxon>Metazoa</taxon>
        <taxon>Ecdysozoa</taxon>
        <taxon>Arthropoda</taxon>
        <taxon>Hexapoda</taxon>
        <taxon>Collembola</taxon>
        <taxon>Entomobryomorpha</taxon>
        <taxon>Isotomoidea</taxon>
        <taxon>Isotomidae</taxon>
        <taxon>Proisotominae</taxon>
        <taxon>Folsomia</taxon>
    </lineage>
</organism>
<feature type="transmembrane region" description="Helical" evidence="1">
    <location>
        <begin position="261"/>
        <end position="280"/>
    </location>
</feature>
<keyword evidence="1" id="KW-0472">Membrane</keyword>
<dbReference type="OMA" id="FIIHWNT"/>
<feature type="transmembrane region" description="Helical" evidence="1">
    <location>
        <begin position="292"/>
        <end position="314"/>
    </location>
</feature>
<accession>A0A226DYD4</accession>
<reference evidence="2 3" key="1">
    <citation type="submission" date="2015-12" db="EMBL/GenBank/DDBJ databases">
        <title>The genome of Folsomia candida.</title>
        <authorList>
            <person name="Faddeeva A."/>
            <person name="Derks M.F."/>
            <person name="Anvar Y."/>
            <person name="Smit S."/>
            <person name="Van Straalen N."/>
            <person name="Roelofs D."/>
        </authorList>
    </citation>
    <scope>NUCLEOTIDE SEQUENCE [LARGE SCALE GENOMIC DNA]</scope>
    <source>
        <strain evidence="2 3">VU population</strain>
        <tissue evidence="2">Whole body</tissue>
    </source>
</reference>
<dbReference type="EMBL" id="LNIX01000009">
    <property type="protein sequence ID" value="OXA50293.1"/>
    <property type="molecule type" value="Genomic_DNA"/>
</dbReference>
<keyword evidence="1" id="KW-1133">Transmembrane helix</keyword>
<feature type="transmembrane region" description="Helical" evidence="1">
    <location>
        <begin position="91"/>
        <end position="114"/>
    </location>
</feature>
<evidence type="ECO:0000313" key="2">
    <source>
        <dbReference type="EMBL" id="OXA50293.1"/>
    </source>
</evidence>
<name>A0A226DYD4_FOLCA</name>
<keyword evidence="3" id="KW-1185">Reference proteome</keyword>
<feature type="transmembrane region" description="Helical" evidence="1">
    <location>
        <begin position="126"/>
        <end position="146"/>
    </location>
</feature>
<dbReference type="Proteomes" id="UP000198287">
    <property type="component" value="Unassembled WGS sequence"/>
</dbReference>
<feature type="transmembrane region" description="Helical" evidence="1">
    <location>
        <begin position="61"/>
        <end position="84"/>
    </location>
</feature>
<comment type="caution">
    <text evidence="2">The sequence shown here is derived from an EMBL/GenBank/DDBJ whole genome shotgun (WGS) entry which is preliminary data.</text>
</comment>
<dbReference type="AlphaFoldDB" id="A0A226DYD4"/>
<keyword evidence="1" id="KW-0812">Transmembrane</keyword>